<dbReference type="GeneID" id="54348569"/>
<dbReference type="AlphaFoldDB" id="A0A6A5S2I3"/>
<dbReference type="InterPro" id="IPR038718">
    <property type="entry name" value="SNF2-like_sf"/>
</dbReference>
<reference evidence="1" key="1">
    <citation type="journal article" date="2020" name="Stud. Mycol.">
        <title>101 Dothideomycetes genomes: a test case for predicting lifestyles and emergence of pathogens.</title>
        <authorList>
            <person name="Haridas S."/>
            <person name="Albert R."/>
            <person name="Binder M."/>
            <person name="Bloem J."/>
            <person name="Labutti K."/>
            <person name="Salamov A."/>
            <person name="Andreopoulos B."/>
            <person name="Baker S."/>
            <person name="Barry K."/>
            <person name="Bills G."/>
            <person name="Bluhm B."/>
            <person name="Cannon C."/>
            <person name="Castanera R."/>
            <person name="Culley D."/>
            <person name="Daum C."/>
            <person name="Ezra D."/>
            <person name="Gonzalez J."/>
            <person name="Henrissat B."/>
            <person name="Kuo A."/>
            <person name="Liang C."/>
            <person name="Lipzen A."/>
            <person name="Lutzoni F."/>
            <person name="Magnuson J."/>
            <person name="Mondo S."/>
            <person name="Nolan M."/>
            <person name="Ohm R."/>
            <person name="Pangilinan J."/>
            <person name="Park H.-J."/>
            <person name="Ramirez L."/>
            <person name="Alfaro M."/>
            <person name="Sun H."/>
            <person name="Tritt A."/>
            <person name="Yoshinaga Y."/>
            <person name="Zwiers L.-H."/>
            <person name="Turgeon B."/>
            <person name="Goodwin S."/>
            <person name="Spatafora J."/>
            <person name="Crous P."/>
            <person name="Grigoriev I."/>
        </authorList>
    </citation>
    <scope>NUCLEOTIDE SEQUENCE</scope>
    <source>
        <strain evidence="1">CBS 183.55</strain>
    </source>
</reference>
<proteinExistence type="predicted"/>
<dbReference type="EMBL" id="ML978957">
    <property type="protein sequence ID" value="KAF1933634.1"/>
    <property type="molecule type" value="Genomic_DNA"/>
</dbReference>
<accession>A0A6A5S2I3</accession>
<dbReference type="OrthoDB" id="3793567at2759"/>
<organism evidence="1 2">
    <name type="scientific">Didymella exigua CBS 183.55</name>
    <dbReference type="NCBI Taxonomy" id="1150837"/>
    <lineage>
        <taxon>Eukaryota</taxon>
        <taxon>Fungi</taxon>
        <taxon>Dikarya</taxon>
        <taxon>Ascomycota</taxon>
        <taxon>Pezizomycotina</taxon>
        <taxon>Dothideomycetes</taxon>
        <taxon>Pleosporomycetidae</taxon>
        <taxon>Pleosporales</taxon>
        <taxon>Pleosporineae</taxon>
        <taxon>Didymellaceae</taxon>
        <taxon>Didymella</taxon>
    </lineage>
</organism>
<name>A0A6A5S2I3_9PLEO</name>
<gene>
    <name evidence="1" type="ORF">M421DRAFT_415980</name>
</gene>
<protein>
    <submittedName>
        <fullName evidence="1">Uncharacterized protein</fullName>
    </submittedName>
</protein>
<dbReference type="RefSeq" id="XP_033453882.1">
    <property type="nucleotide sequence ID" value="XM_033590901.1"/>
</dbReference>
<evidence type="ECO:0000313" key="2">
    <source>
        <dbReference type="Proteomes" id="UP000800082"/>
    </source>
</evidence>
<dbReference type="Proteomes" id="UP000800082">
    <property type="component" value="Unassembled WGS sequence"/>
</dbReference>
<evidence type="ECO:0000313" key="1">
    <source>
        <dbReference type="EMBL" id="KAF1933634.1"/>
    </source>
</evidence>
<sequence>MARAGESSEVYVYSSNQNSFRHSITRVGRLYQIETGGGILTDEMGMGKTSSVLALILRTLAFAHSWSVHAEPAGFFEHHGAYARRRSRATAVVASSDRMFPEPCGRPIVLPL</sequence>
<keyword evidence="2" id="KW-1185">Reference proteome</keyword>
<dbReference type="Gene3D" id="3.40.50.10810">
    <property type="entry name" value="Tandem AAA-ATPase domain"/>
    <property type="match status" value="1"/>
</dbReference>